<keyword evidence="1" id="KW-0732">Signal</keyword>
<evidence type="ECO:0000313" key="2">
    <source>
        <dbReference type="EMBL" id="SFC99046.1"/>
    </source>
</evidence>
<dbReference type="RefSeq" id="WP_092849761.1">
    <property type="nucleotide sequence ID" value="NZ_FOMI01000002.1"/>
</dbReference>
<organism evidence="2 3">
    <name type="scientific">Algibacter pectinivorans</name>
    <dbReference type="NCBI Taxonomy" id="870482"/>
    <lineage>
        <taxon>Bacteria</taxon>
        <taxon>Pseudomonadati</taxon>
        <taxon>Bacteroidota</taxon>
        <taxon>Flavobacteriia</taxon>
        <taxon>Flavobacteriales</taxon>
        <taxon>Flavobacteriaceae</taxon>
        <taxon>Algibacter</taxon>
    </lineage>
</organism>
<evidence type="ECO:0000313" key="3">
    <source>
        <dbReference type="Proteomes" id="UP000199439"/>
    </source>
</evidence>
<proteinExistence type="predicted"/>
<accession>A0A1I1NNP1</accession>
<name>A0A1I1NNP1_9FLAO</name>
<evidence type="ECO:0000256" key="1">
    <source>
        <dbReference type="SAM" id="SignalP"/>
    </source>
</evidence>
<dbReference type="Proteomes" id="UP000199439">
    <property type="component" value="Unassembled WGS sequence"/>
</dbReference>
<dbReference type="EMBL" id="FOMI01000002">
    <property type="protein sequence ID" value="SFC99046.1"/>
    <property type="molecule type" value="Genomic_DNA"/>
</dbReference>
<dbReference type="STRING" id="870482.SAMN04487987_102439"/>
<dbReference type="OrthoDB" id="1447646at2"/>
<gene>
    <name evidence="2" type="ORF">SAMN04487987_102439</name>
</gene>
<dbReference type="AlphaFoldDB" id="A0A1I1NNP1"/>
<protein>
    <submittedName>
        <fullName evidence="2">Uncharacterized protein</fullName>
    </submittedName>
</protein>
<feature type="chain" id="PRO_5011675586" evidence="1">
    <location>
        <begin position="19"/>
        <end position="172"/>
    </location>
</feature>
<feature type="signal peptide" evidence="1">
    <location>
        <begin position="1"/>
        <end position="18"/>
    </location>
</feature>
<reference evidence="3" key="1">
    <citation type="submission" date="2016-10" db="EMBL/GenBank/DDBJ databases">
        <authorList>
            <person name="Varghese N."/>
            <person name="Submissions S."/>
        </authorList>
    </citation>
    <scope>NUCLEOTIDE SEQUENCE [LARGE SCALE GENOMIC DNA]</scope>
    <source>
        <strain evidence="3">DSM 25730</strain>
    </source>
</reference>
<sequence>MNYLYVFCVLFSLVSCKAKSSLNSAVVSHLEQTVCPENGVCAYQIIENKALNVKTDNLGSVYLEMTDSDNFVVKFEYKKNSSGKHQDSEYREEVFIELNKNKLDFETTNLKFKKLFFARWCYCKGQTGYYKINEGKLSVTTIDKNSYKLHFEFTIPEVPQIINEINYTFSLQ</sequence>
<keyword evidence="3" id="KW-1185">Reference proteome</keyword>